<keyword evidence="6 17" id="KW-0812">Transmembrane</keyword>
<feature type="compositionally biased region" description="Acidic residues" evidence="16">
    <location>
        <begin position="566"/>
        <end position="575"/>
    </location>
</feature>
<keyword evidence="9 15" id="KW-0378">Hydrolase</keyword>
<evidence type="ECO:0000256" key="8">
    <source>
        <dbReference type="ARBA" id="ARBA00022729"/>
    </source>
</evidence>
<dbReference type="GO" id="GO:0004185">
    <property type="term" value="F:serine-type carboxypeptidase activity"/>
    <property type="evidence" value="ECO:0007669"/>
    <property type="project" value="UniProtKB-UniRule"/>
</dbReference>
<evidence type="ECO:0000256" key="11">
    <source>
        <dbReference type="ARBA" id="ARBA00023034"/>
    </source>
</evidence>
<feature type="transmembrane region" description="Helical" evidence="17">
    <location>
        <begin position="507"/>
        <end position="524"/>
    </location>
</feature>
<dbReference type="PROSITE" id="PS00131">
    <property type="entry name" value="CARBOXYPEPT_SER_SER"/>
    <property type="match status" value="1"/>
</dbReference>
<protein>
    <recommendedName>
        <fullName evidence="15">Carboxypeptidase</fullName>
        <ecNumber evidence="15">3.4.16.-</ecNumber>
    </recommendedName>
</protein>
<evidence type="ECO:0000256" key="1">
    <source>
        <dbReference type="ARBA" id="ARBA00001003"/>
    </source>
</evidence>
<reference evidence="18" key="1">
    <citation type="submission" date="2021-12" db="EMBL/GenBank/DDBJ databases">
        <title>Convergent genome expansion in fungi linked to evolution of root-endophyte symbiosis.</title>
        <authorList>
            <consortium name="DOE Joint Genome Institute"/>
            <person name="Ke Y.-H."/>
            <person name="Bonito G."/>
            <person name="Liao H.-L."/>
            <person name="Looney B."/>
            <person name="Rojas-Flechas A."/>
            <person name="Nash J."/>
            <person name="Hameed K."/>
            <person name="Schadt C."/>
            <person name="Martin F."/>
            <person name="Crous P.W."/>
            <person name="Miettinen O."/>
            <person name="Magnuson J.K."/>
            <person name="Labbe J."/>
            <person name="Jacobson D."/>
            <person name="Doktycz M.J."/>
            <person name="Veneault-Fourrey C."/>
            <person name="Kuo A."/>
            <person name="Mondo S."/>
            <person name="Calhoun S."/>
            <person name="Riley R."/>
            <person name="Ohm R."/>
            <person name="LaButti K."/>
            <person name="Andreopoulos B."/>
            <person name="Pangilinan J."/>
            <person name="Nolan M."/>
            <person name="Tritt A."/>
            <person name="Clum A."/>
            <person name="Lipzen A."/>
            <person name="Daum C."/>
            <person name="Barry K."/>
            <person name="Grigoriev I.V."/>
            <person name="Vilgalys R."/>
        </authorList>
    </citation>
    <scope>NUCLEOTIDE SEQUENCE</scope>
    <source>
        <strain evidence="18">PMI_201</strain>
    </source>
</reference>
<accession>A0AAD4KJJ5</accession>
<comment type="function">
    <text evidence="14">Protease with a carboxypeptidase B-like function involved in the C-terminal processing of the lysine and arginine residues from protein precursors. Promotes cell fusion and is involved in the programmed cell death.</text>
</comment>
<evidence type="ECO:0000256" key="4">
    <source>
        <dbReference type="ARBA" id="ARBA00022645"/>
    </source>
</evidence>
<gene>
    <name evidence="18" type="ORF">BGW36DRAFT_302471</name>
</gene>
<evidence type="ECO:0000256" key="5">
    <source>
        <dbReference type="ARBA" id="ARBA00022670"/>
    </source>
</evidence>
<dbReference type="Gene3D" id="3.40.50.1820">
    <property type="entry name" value="alpha/beta hydrolase"/>
    <property type="match status" value="1"/>
</dbReference>
<evidence type="ECO:0000256" key="16">
    <source>
        <dbReference type="SAM" id="MobiDB-lite"/>
    </source>
</evidence>
<keyword evidence="13" id="KW-0325">Glycoprotein</keyword>
<evidence type="ECO:0000256" key="2">
    <source>
        <dbReference type="ARBA" id="ARBA00004393"/>
    </source>
</evidence>
<keyword evidence="11" id="KW-0333">Golgi apparatus</keyword>
<evidence type="ECO:0000256" key="7">
    <source>
        <dbReference type="ARBA" id="ARBA00022703"/>
    </source>
</evidence>
<evidence type="ECO:0000256" key="13">
    <source>
        <dbReference type="ARBA" id="ARBA00023180"/>
    </source>
</evidence>
<proteinExistence type="inferred from homology"/>
<evidence type="ECO:0000256" key="3">
    <source>
        <dbReference type="ARBA" id="ARBA00009431"/>
    </source>
</evidence>
<dbReference type="AlphaFoldDB" id="A0AAD4KJJ5"/>
<feature type="chain" id="PRO_5041780194" description="Carboxypeptidase" evidence="15">
    <location>
        <begin position="19"/>
        <end position="613"/>
    </location>
</feature>
<evidence type="ECO:0000256" key="9">
    <source>
        <dbReference type="ARBA" id="ARBA00022801"/>
    </source>
</evidence>
<dbReference type="SUPFAM" id="SSF53474">
    <property type="entry name" value="alpha/beta-Hydrolases"/>
    <property type="match status" value="1"/>
</dbReference>
<dbReference type="GO" id="GO:0005802">
    <property type="term" value="C:trans-Golgi network"/>
    <property type="evidence" value="ECO:0007669"/>
    <property type="project" value="TreeGrafter"/>
</dbReference>
<keyword evidence="7" id="KW-0053">Apoptosis</keyword>
<organism evidence="18 19">
    <name type="scientific">Talaromyces proteolyticus</name>
    <dbReference type="NCBI Taxonomy" id="1131652"/>
    <lineage>
        <taxon>Eukaryota</taxon>
        <taxon>Fungi</taxon>
        <taxon>Dikarya</taxon>
        <taxon>Ascomycota</taxon>
        <taxon>Pezizomycotina</taxon>
        <taxon>Eurotiomycetes</taxon>
        <taxon>Eurotiomycetidae</taxon>
        <taxon>Eurotiales</taxon>
        <taxon>Trichocomaceae</taxon>
        <taxon>Talaromyces</taxon>
        <taxon>Talaromyces sect. Bacilispori</taxon>
    </lineage>
</organism>
<dbReference type="GeneID" id="70242074"/>
<evidence type="ECO:0000256" key="17">
    <source>
        <dbReference type="SAM" id="Phobius"/>
    </source>
</evidence>
<evidence type="ECO:0000256" key="12">
    <source>
        <dbReference type="ARBA" id="ARBA00023136"/>
    </source>
</evidence>
<dbReference type="Pfam" id="PF00450">
    <property type="entry name" value="Peptidase_S10"/>
    <property type="match status" value="1"/>
</dbReference>
<dbReference type="PRINTS" id="PR00724">
    <property type="entry name" value="CRBOXYPTASEC"/>
</dbReference>
<keyword evidence="4 15" id="KW-0121">Carboxypeptidase</keyword>
<dbReference type="InterPro" id="IPR018202">
    <property type="entry name" value="Ser_caboxypep_ser_AS"/>
</dbReference>
<dbReference type="PANTHER" id="PTHR11802">
    <property type="entry name" value="SERINE PROTEASE FAMILY S10 SERINE CARBOXYPEPTIDASE"/>
    <property type="match status" value="1"/>
</dbReference>
<comment type="caution">
    <text evidence="18">The sequence shown here is derived from an EMBL/GenBank/DDBJ whole genome shotgun (WGS) entry which is preliminary data.</text>
</comment>
<keyword evidence="8 15" id="KW-0732">Signal</keyword>
<comment type="similarity">
    <text evidence="3 15">Belongs to the peptidase S10 family.</text>
</comment>
<comment type="catalytic activity">
    <reaction evidence="1">
        <text>Preferential release of a C-terminal arginine or lysine residue.</text>
        <dbReference type="EC" id="3.4.16.6"/>
    </reaction>
</comment>
<dbReference type="RefSeq" id="XP_046068952.1">
    <property type="nucleotide sequence ID" value="XM_046211787.1"/>
</dbReference>
<name>A0AAD4KJJ5_9EURO</name>
<keyword evidence="10 17" id="KW-1133">Transmembrane helix</keyword>
<dbReference type="GO" id="GO:0006915">
    <property type="term" value="P:apoptotic process"/>
    <property type="evidence" value="ECO:0007669"/>
    <property type="project" value="UniProtKB-KW"/>
</dbReference>
<evidence type="ECO:0000256" key="6">
    <source>
        <dbReference type="ARBA" id="ARBA00022692"/>
    </source>
</evidence>
<evidence type="ECO:0000256" key="14">
    <source>
        <dbReference type="ARBA" id="ARBA00037042"/>
    </source>
</evidence>
<keyword evidence="19" id="KW-1185">Reference proteome</keyword>
<dbReference type="FunFam" id="3.40.50.1820:FF:000121">
    <property type="entry name" value="Carboxypeptidase D"/>
    <property type="match status" value="1"/>
</dbReference>
<keyword evidence="5 15" id="KW-0645">Protease</keyword>
<evidence type="ECO:0000313" key="18">
    <source>
        <dbReference type="EMBL" id="KAH8693079.1"/>
    </source>
</evidence>
<comment type="subcellular location">
    <subcellularLocation>
        <location evidence="2">Golgi apparatus</location>
        <location evidence="2">trans-Golgi network membrane</location>
        <topology evidence="2">Single-pass type I membrane protein</topology>
    </subcellularLocation>
</comment>
<evidence type="ECO:0000256" key="10">
    <source>
        <dbReference type="ARBA" id="ARBA00022989"/>
    </source>
</evidence>
<dbReference type="EMBL" id="JAJTJA010000010">
    <property type="protein sequence ID" value="KAH8693079.1"/>
    <property type="molecule type" value="Genomic_DNA"/>
</dbReference>
<evidence type="ECO:0000256" key="15">
    <source>
        <dbReference type="RuleBase" id="RU361156"/>
    </source>
</evidence>
<keyword evidence="12 17" id="KW-0472">Membrane</keyword>
<dbReference type="InterPro" id="IPR001563">
    <property type="entry name" value="Peptidase_S10"/>
</dbReference>
<dbReference type="InterPro" id="IPR029058">
    <property type="entry name" value="AB_hydrolase_fold"/>
</dbReference>
<dbReference type="Proteomes" id="UP001201262">
    <property type="component" value="Unassembled WGS sequence"/>
</dbReference>
<feature type="region of interest" description="Disordered" evidence="16">
    <location>
        <begin position="460"/>
        <end position="491"/>
    </location>
</feature>
<dbReference type="GO" id="GO:0006508">
    <property type="term" value="P:proteolysis"/>
    <property type="evidence" value="ECO:0007669"/>
    <property type="project" value="UniProtKB-KW"/>
</dbReference>
<feature type="region of interest" description="Disordered" evidence="16">
    <location>
        <begin position="541"/>
        <end position="613"/>
    </location>
</feature>
<dbReference type="EC" id="3.4.16.-" evidence="15"/>
<feature type="signal peptide" evidence="15">
    <location>
        <begin position="1"/>
        <end position="18"/>
    </location>
</feature>
<dbReference type="PANTHER" id="PTHR11802:SF190">
    <property type="entry name" value="PHEROMONE-PROCESSING CARBOXYPEPTIDASE KEX1"/>
    <property type="match status" value="1"/>
</dbReference>
<evidence type="ECO:0000313" key="19">
    <source>
        <dbReference type="Proteomes" id="UP001201262"/>
    </source>
</evidence>
<sequence>MLGKTWLLLLSSPICVVAQSAADYYVKSLPGQPDGPLLKMHAGHIEVDPETNGHLFFWHYQNRHIANRQRTVLWLNGGPGCSSMDGALMELGPYRVKSDQSLEYNNGSWNEFANLLFVDQPVGTGFSYANSNSYIHDLDQVANHMVTFLEKWFRLFPEYQSDDLYIGGESYAGQYIPYVAKAIIDRNKKFEAGSDAVWNIKGLLIGNGWISPIDQYPAYLEFAYAEGLVDKNSEIGADLDQMQNVCSGLLTADGAENRVDISKCENVLTAMLKMTQTSNNQCINMYDIRLRDQTCGNSWPPDLANVTPYLQRLDVVKALNINPDKATGWKECSNLVGNEFNANQSVPSIQILPEIIESGVRVLLFSGDRDLICNHLGTERLINNMRWNGGVGFETSPGIWAPRRDWTFEDEPAGYYQQARNLTYVLFYNASHMVPFDWPRRSRDMLDRFMNVDIASIGGSPADSRLDGEKLPETSVGGHKNSTGSAEDEDEKLKDAEWKAYTKSGEAALIVVIIGVTVWGFFIWRSRRQRPTYEPVYRDAMSPNGSSTMLSRFRKSGRSGSRDIEATDFDESELDQLDRSPNMDPSHYVIGDGDEGRSSHEALGGGSHQEHNP</sequence>